<evidence type="ECO:0000313" key="8">
    <source>
        <dbReference type="EMBL" id="KAK1754622.1"/>
    </source>
</evidence>
<gene>
    <name evidence="8" type="ORF">QBC47DRAFT_447615</name>
</gene>
<proteinExistence type="predicted"/>
<dbReference type="PANTHER" id="PTHR15407:SF28">
    <property type="entry name" value="RIBITOL-5-PHOSPHATE TRANSFERASE FKTN"/>
    <property type="match status" value="1"/>
</dbReference>
<keyword evidence="6" id="KW-0732">Signal</keyword>
<dbReference type="AlphaFoldDB" id="A0AAJ0BAS9"/>
<dbReference type="Proteomes" id="UP001239445">
    <property type="component" value="Unassembled WGS sequence"/>
</dbReference>
<dbReference type="Pfam" id="PF04991">
    <property type="entry name" value="LicD"/>
    <property type="match status" value="2"/>
</dbReference>
<dbReference type="InterPro" id="IPR007074">
    <property type="entry name" value="LicD/FKTN/FKRP_NTP_transf"/>
</dbReference>
<feature type="domain" description="LicD/FKTN/FKRP nucleotidyltransferase" evidence="7">
    <location>
        <begin position="245"/>
        <end position="283"/>
    </location>
</feature>
<evidence type="ECO:0000256" key="6">
    <source>
        <dbReference type="SAM" id="SignalP"/>
    </source>
</evidence>
<name>A0AAJ0BAS9_9PEZI</name>
<reference evidence="8" key="1">
    <citation type="submission" date="2023-06" db="EMBL/GenBank/DDBJ databases">
        <title>Genome-scale phylogeny and comparative genomics of the fungal order Sordariales.</title>
        <authorList>
            <consortium name="Lawrence Berkeley National Laboratory"/>
            <person name="Hensen N."/>
            <person name="Bonometti L."/>
            <person name="Westerberg I."/>
            <person name="Brannstrom I.O."/>
            <person name="Guillou S."/>
            <person name="Cros-Aarteil S."/>
            <person name="Calhoun S."/>
            <person name="Haridas S."/>
            <person name="Kuo A."/>
            <person name="Mondo S."/>
            <person name="Pangilinan J."/>
            <person name="Riley R."/>
            <person name="Labutti K."/>
            <person name="Andreopoulos B."/>
            <person name="Lipzen A."/>
            <person name="Chen C."/>
            <person name="Yanf M."/>
            <person name="Daum C."/>
            <person name="Ng V."/>
            <person name="Clum A."/>
            <person name="Steindorff A."/>
            <person name="Ohm R."/>
            <person name="Martin F."/>
            <person name="Silar P."/>
            <person name="Natvig D."/>
            <person name="Lalanne C."/>
            <person name="Gautier V."/>
            <person name="Ament-Velasquez S.L."/>
            <person name="Kruys A."/>
            <person name="Hutchinson M.I."/>
            <person name="Powell A.J."/>
            <person name="Barry K."/>
            <person name="Miller A.N."/>
            <person name="Grigoriev I.V."/>
            <person name="Debuchy R."/>
            <person name="Gladieux P."/>
            <person name="Thoren M.H."/>
            <person name="Johannesson H."/>
        </authorList>
    </citation>
    <scope>NUCLEOTIDE SEQUENCE</scope>
    <source>
        <strain evidence="8">PSN4</strain>
    </source>
</reference>
<dbReference type="InterPro" id="IPR009644">
    <property type="entry name" value="FKTN/MNN4/W02B3.4-1"/>
</dbReference>
<feature type="signal peptide" evidence="6">
    <location>
        <begin position="1"/>
        <end position="24"/>
    </location>
</feature>
<evidence type="ECO:0000256" key="2">
    <source>
        <dbReference type="ARBA" id="ARBA00022692"/>
    </source>
</evidence>
<comment type="caution">
    <text evidence="8">The sequence shown here is derived from an EMBL/GenBank/DDBJ whole genome shotgun (WGS) entry which is preliminary data.</text>
</comment>
<feature type="region of interest" description="Disordered" evidence="5">
    <location>
        <begin position="42"/>
        <end position="70"/>
    </location>
</feature>
<keyword evidence="2" id="KW-0812">Transmembrane</keyword>
<keyword evidence="9" id="KW-1185">Reference proteome</keyword>
<feature type="compositionally biased region" description="Pro residues" evidence="5">
    <location>
        <begin position="49"/>
        <end position="64"/>
    </location>
</feature>
<protein>
    <submittedName>
        <fullName evidence="8">Mannosylphosphate transferase</fullName>
    </submittedName>
</protein>
<keyword evidence="3" id="KW-1133">Transmembrane helix</keyword>
<evidence type="ECO:0000313" key="9">
    <source>
        <dbReference type="Proteomes" id="UP001239445"/>
    </source>
</evidence>
<keyword evidence="8" id="KW-0808">Transferase</keyword>
<evidence type="ECO:0000256" key="3">
    <source>
        <dbReference type="ARBA" id="ARBA00022989"/>
    </source>
</evidence>
<dbReference type="GO" id="GO:0009100">
    <property type="term" value="P:glycoprotein metabolic process"/>
    <property type="evidence" value="ECO:0007669"/>
    <property type="project" value="UniProtKB-ARBA"/>
</dbReference>
<feature type="domain" description="LicD/FKTN/FKRP nucleotidyltransferase" evidence="7">
    <location>
        <begin position="124"/>
        <end position="226"/>
    </location>
</feature>
<evidence type="ECO:0000259" key="7">
    <source>
        <dbReference type="Pfam" id="PF04991"/>
    </source>
</evidence>
<evidence type="ECO:0000256" key="5">
    <source>
        <dbReference type="SAM" id="MobiDB-lite"/>
    </source>
</evidence>
<dbReference type="GO" id="GO:0016740">
    <property type="term" value="F:transferase activity"/>
    <property type="evidence" value="ECO:0007669"/>
    <property type="project" value="UniProtKB-KW"/>
</dbReference>
<accession>A0AAJ0BAS9</accession>
<dbReference type="GO" id="GO:0016020">
    <property type="term" value="C:membrane"/>
    <property type="evidence" value="ECO:0007669"/>
    <property type="project" value="UniProtKB-SubCell"/>
</dbReference>
<evidence type="ECO:0000256" key="4">
    <source>
        <dbReference type="ARBA" id="ARBA00023136"/>
    </source>
</evidence>
<comment type="subcellular location">
    <subcellularLocation>
        <location evidence="1">Membrane</location>
        <topology evidence="1">Single-pass membrane protein</topology>
    </subcellularLocation>
</comment>
<sequence>MRYTLLTTTTLLLLLLLLPGGTTSLLFKPTFPFISLFSSSSSSSITPDPFRPPPQPLPTTPSPPTTKEEEEEEYKYFIEPGTSESLTHYDARFFASVLPLGPLRTQALHSLIKSYLLTLTSLQVPTWLAHGTLLGWFWNGRIMPWDWDLDVQLSSSSLSQLSLSHNYTFWTLDGNMTREGEEGGRYLFDINPFYDRERGEGVNVIDARWVDTLTGLFVDITGVKERDETEGDGEGGEGKGVWSCKNWHRYHTREIWPLRETVFEGVKARVPWDFERVLAAEYGVKALVGMEWEGHRWDKGMKEWVRIPEPEETQMEKEWS</sequence>
<dbReference type="PANTHER" id="PTHR15407">
    <property type="entry name" value="FUKUTIN-RELATED"/>
    <property type="match status" value="1"/>
</dbReference>
<evidence type="ECO:0000256" key="1">
    <source>
        <dbReference type="ARBA" id="ARBA00004167"/>
    </source>
</evidence>
<dbReference type="EMBL" id="MU839835">
    <property type="protein sequence ID" value="KAK1754622.1"/>
    <property type="molecule type" value="Genomic_DNA"/>
</dbReference>
<keyword evidence="4" id="KW-0472">Membrane</keyword>
<organism evidence="8 9">
    <name type="scientific">Echria macrotheca</name>
    <dbReference type="NCBI Taxonomy" id="438768"/>
    <lineage>
        <taxon>Eukaryota</taxon>
        <taxon>Fungi</taxon>
        <taxon>Dikarya</taxon>
        <taxon>Ascomycota</taxon>
        <taxon>Pezizomycotina</taxon>
        <taxon>Sordariomycetes</taxon>
        <taxon>Sordariomycetidae</taxon>
        <taxon>Sordariales</taxon>
        <taxon>Schizotheciaceae</taxon>
        <taxon>Echria</taxon>
    </lineage>
</organism>
<feature type="chain" id="PRO_5042603311" evidence="6">
    <location>
        <begin position="25"/>
        <end position="320"/>
    </location>
</feature>